<dbReference type="EMBL" id="AP019791">
    <property type="protein sequence ID" value="BBL78605.1"/>
    <property type="molecule type" value="Genomic_DNA"/>
</dbReference>
<evidence type="ECO:0000313" key="2">
    <source>
        <dbReference type="Proteomes" id="UP000318065"/>
    </source>
</evidence>
<dbReference type="OrthoDB" id="9554267at2"/>
<dbReference type="Proteomes" id="UP000318065">
    <property type="component" value="Chromosome"/>
</dbReference>
<proteinExistence type="predicted"/>
<protein>
    <submittedName>
        <fullName evidence="1">Uncharacterized protein</fullName>
    </submittedName>
</protein>
<dbReference type="RefSeq" id="WP_143526728.1">
    <property type="nucleotide sequence ID" value="NZ_AP019791.1"/>
</dbReference>
<keyword evidence="2" id="KW-1185">Reference proteome</keyword>
<sequence length="99" mass="10869">MSSETPGRVVLELSTDEARTLHAALEEMLEKDPERTAPLGRVYRLLVWRLSAAAGGSGLSGRLAEIARRSGSLEEFEAVRDRELGPILEGLENPENRDP</sequence>
<evidence type="ECO:0000313" key="1">
    <source>
        <dbReference type="EMBL" id="BBL78605.1"/>
    </source>
</evidence>
<accession>A0A510HH70</accession>
<dbReference type="AlphaFoldDB" id="A0A510HH70"/>
<organism evidence="1 2">
    <name type="scientific">Rubrobacter xylanophilus</name>
    <dbReference type="NCBI Taxonomy" id="49319"/>
    <lineage>
        <taxon>Bacteria</taxon>
        <taxon>Bacillati</taxon>
        <taxon>Actinomycetota</taxon>
        <taxon>Rubrobacteria</taxon>
        <taxon>Rubrobacterales</taxon>
        <taxon>Rubrobacteraceae</taxon>
        <taxon>Rubrobacter</taxon>
    </lineage>
</organism>
<name>A0A510HH70_9ACTN</name>
<reference evidence="1" key="1">
    <citation type="journal article" date="2019" name="Microbiol. Resour. Announc.">
        <title>Complete Genome Sequence of Rubrobacter xylanophilus Strain AA3-22, Isolated from Arima Onsen in Japan.</title>
        <authorList>
            <person name="Tomariguchi N."/>
            <person name="Miyazaki K."/>
        </authorList>
    </citation>
    <scope>NUCLEOTIDE SEQUENCE [LARGE SCALE GENOMIC DNA]</scope>
    <source>
        <strain evidence="1">AA3-22</strain>
    </source>
</reference>
<gene>
    <name evidence="1" type="ORF">RxyAA322_04590</name>
</gene>